<reference evidence="1" key="2">
    <citation type="journal article" date="2015" name="Data Brief">
        <title>Shoot transcriptome of the giant reed, Arundo donax.</title>
        <authorList>
            <person name="Barrero R.A."/>
            <person name="Guerrero F.D."/>
            <person name="Moolhuijzen P."/>
            <person name="Goolsby J.A."/>
            <person name="Tidwell J."/>
            <person name="Bellgard S.E."/>
            <person name="Bellgard M.I."/>
        </authorList>
    </citation>
    <scope>NUCLEOTIDE SEQUENCE</scope>
    <source>
        <tissue evidence="1">Shoot tissue taken approximately 20 cm above the soil surface</tissue>
    </source>
</reference>
<reference evidence="1" key="1">
    <citation type="submission" date="2014-09" db="EMBL/GenBank/DDBJ databases">
        <authorList>
            <person name="Magalhaes I.L.F."/>
            <person name="Oliveira U."/>
            <person name="Santos F.R."/>
            <person name="Vidigal T.H.D.A."/>
            <person name="Brescovit A.D."/>
            <person name="Santos A.J."/>
        </authorList>
    </citation>
    <scope>NUCLEOTIDE SEQUENCE</scope>
    <source>
        <tissue evidence="1">Shoot tissue taken approximately 20 cm above the soil surface</tissue>
    </source>
</reference>
<proteinExistence type="predicted"/>
<dbReference type="AlphaFoldDB" id="A0A0A8Z1Z5"/>
<accession>A0A0A8Z1Z5</accession>
<protein>
    <submittedName>
        <fullName evidence="1">Uncharacterized protein</fullName>
    </submittedName>
</protein>
<name>A0A0A8Z1Z5_ARUDO</name>
<sequence>MLSCCAEGGLVESIGRTVCSCTKQEASPFSPV</sequence>
<organism evidence="1">
    <name type="scientific">Arundo donax</name>
    <name type="common">Giant reed</name>
    <name type="synonym">Donax arundinaceus</name>
    <dbReference type="NCBI Taxonomy" id="35708"/>
    <lineage>
        <taxon>Eukaryota</taxon>
        <taxon>Viridiplantae</taxon>
        <taxon>Streptophyta</taxon>
        <taxon>Embryophyta</taxon>
        <taxon>Tracheophyta</taxon>
        <taxon>Spermatophyta</taxon>
        <taxon>Magnoliopsida</taxon>
        <taxon>Liliopsida</taxon>
        <taxon>Poales</taxon>
        <taxon>Poaceae</taxon>
        <taxon>PACMAD clade</taxon>
        <taxon>Arundinoideae</taxon>
        <taxon>Arundineae</taxon>
        <taxon>Arundo</taxon>
    </lineage>
</organism>
<dbReference type="EMBL" id="GBRH01265064">
    <property type="protein sequence ID" value="JAD32831.1"/>
    <property type="molecule type" value="Transcribed_RNA"/>
</dbReference>
<evidence type="ECO:0000313" key="1">
    <source>
        <dbReference type="EMBL" id="JAD32831.1"/>
    </source>
</evidence>